<dbReference type="NCBIfam" id="TIGR01640">
    <property type="entry name" value="F_box_assoc_1"/>
    <property type="match status" value="1"/>
</dbReference>
<dbReference type="InterPro" id="IPR013187">
    <property type="entry name" value="F-box-assoc_dom_typ3"/>
</dbReference>
<evidence type="ECO:0000259" key="1">
    <source>
        <dbReference type="PROSITE" id="PS50181"/>
    </source>
</evidence>
<keyword evidence="3" id="KW-1185">Reference proteome</keyword>
<organism evidence="2 3">
    <name type="scientific">Xanthoceras sorbifolium</name>
    <dbReference type="NCBI Taxonomy" id="99658"/>
    <lineage>
        <taxon>Eukaryota</taxon>
        <taxon>Viridiplantae</taxon>
        <taxon>Streptophyta</taxon>
        <taxon>Embryophyta</taxon>
        <taxon>Tracheophyta</taxon>
        <taxon>Spermatophyta</taxon>
        <taxon>Magnoliopsida</taxon>
        <taxon>eudicotyledons</taxon>
        <taxon>Gunneridae</taxon>
        <taxon>Pentapetalae</taxon>
        <taxon>rosids</taxon>
        <taxon>malvids</taxon>
        <taxon>Sapindales</taxon>
        <taxon>Sapindaceae</taxon>
        <taxon>Xanthoceroideae</taxon>
        <taxon>Xanthoceras</taxon>
    </lineage>
</organism>
<name>A0ABQ8IJ43_9ROSI</name>
<accession>A0ABQ8IJ43</accession>
<dbReference type="Pfam" id="PF08268">
    <property type="entry name" value="FBA_3"/>
    <property type="match status" value="2"/>
</dbReference>
<dbReference type="InterPro" id="IPR017451">
    <property type="entry name" value="F-box-assoc_interact_dom"/>
</dbReference>
<dbReference type="SMART" id="SM00256">
    <property type="entry name" value="FBOX"/>
    <property type="match status" value="1"/>
</dbReference>
<reference evidence="2 3" key="1">
    <citation type="submission" date="2021-02" db="EMBL/GenBank/DDBJ databases">
        <title>Plant Genome Project.</title>
        <authorList>
            <person name="Zhang R.-G."/>
        </authorList>
    </citation>
    <scope>NUCLEOTIDE SEQUENCE [LARGE SCALE GENOMIC DNA]</scope>
    <source>
        <tissue evidence="2">Leaves</tissue>
    </source>
</reference>
<dbReference type="SUPFAM" id="SSF81383">
    <property type="entry name" value="F-box domain"/>
    <property type="match status" value="1"/>
</dbReference>
<dbReference type="InterPro" id="IPR036047">
    <property type="entry name" value="F-box-like_dom_sf"/>
</dbReference>
<dbReference type="CDD" id="cd22157">
    <property type="entry name" value="F-box_AtFBW1-like"/>
    <property type="match status" value="1"/>
</dbReference>
<protein>
    <recommendedName>
        <fullName evidence="1">F-box domain-containing protein</fullName>
    </recommendedName>
</protein>
<proteinExistence type="predicted"/>
<evidence type="ECO:0000313" key="2">
    <source>
        <dbReference type="EMBL" id="KAH7576660.1"/>
    </source>
</evidence>
<feature type="domain" description="F-box" evidence="1">
    <location>
        <begin position="1"/>
        <end position="48"/>
    </location>
</feature>
<evidence type="ECO:0000313" key="3">
    <source>
        <dbReference type="Proteomes" id="UP000827721"/>
    </source>
</evidence>
<gene>
    <name evidence="2" type="ORF">JRO89_XS01G0126000</name>
</gene>
<dbReference type="Pfam" id="PF12937">
    <property type="entry name" value="F-box-like"/>
    <property type="match status" value="1"/>
</dbReference>
<dbReference type="InterPro" id="IPR001810">
    <property type="entry name" value="F-box_dom"/>
</dbReference>
<dbReference type="InterPro" id="IPR050796">
    <property type="entry name" value="SCF_F-box_component"/>
</dbReference>
<dbReference type="PANTHER" id="PTHR31672:SF2">
    <property type="entry name" value="F-BOX DOMAIN-CONTAINING PROTEIN"/>
    <property type="match status" value="1"/>
</dbReference>
<dbReference type="PROSITE" id="PS50181">
    <property type="entry name" value="FBOX"/>
    <property type="match status" value="1"/>
</dbReference>
<dbReference type="PANTHER" id="PTHR31672">
    <property type="entry name" value="BNACNNG10540D PROTEIN"/>
    <property type="match status" value="1"/>
</dbReference>
<comment type="caution">
    <text evidence="2">The sequence shown here is derived from an EMBL/GenBank/DDBJ whole genome shotgun (WGS) entry which is preliminary data.</text>
</comment>
<dbReference type="Proteomes" id="UP000827721">
    <property type="component" value="Unassembled WGS sequence"/>
</dbReference>
<sequence>MKYLPREIVLDILSRLPVTSLLQFKLVCKAWHNLAQDPLLASIHFQRASENNPCLIIHCDHPIRNQLYSVELSDNEEDQRVNKIRVPIFPEFKIIGSCKGLLCLCDYSTRDSLYAYNPFTRKYMELPKSIDETLYDLSVVFGFGFSQTTKEYKVVKVVYWRPPPRDRHPIFRRCCLQSEVQIFTLGKPAWRSLGKIPYHLLDQEPSQVLVNGRLHWSTWPRRYRIGRLLISFDLEDEQFREVPKPGSGSLERLHFDVVGIRGYLAAVIHQNYGQLEIWVMKEYNVKESWIKEYNVATHVSRGLEQADWKSAQPFRNSKFFRKSSFVRVLGLLKNGTVLLEYKCRSLVTYDQKDGTFNDLAFPGMPYWFETVVHEGPSPMNELYIYNPFTCDHLELPGSTLYLDKQQVFGFGFHPCTKEYKVVKIVYYVNALRALSPRENSTVKISEAYILTLQPQGSSSTTSRSIGKFPYTIIRWVESHVFFNGRLHWIFWPLYHDTSKCFQSMSIDLADEQLREVLIPDCHEEIRRENSWSREFYIGDYVPRRLELEPDVDPSFSLSKLYNRRGHVKMLCLLKSGEILMEYKYRVLVSYDPKSGTFKDLSFPGMLNWFETFVHVGSLNWIDTLIDM</sequence>
<dbReference type="Gene3D" id="1.20.1280.50">
    <property type="match status" value="1"/>
</dbReference>
<dbReference type="EMBL" id="JAFEMO010000001">
    <property type="protein sequence ID" value="KAH7576660.1"/>
    <property type="molecule type" value="Genomic_DNA"/>
</dbReference>